<proteinExistence type="predicted"/>
<protein>
    <submittedName>
        <fullName evidence="1">HAD family phosphatase</fullName>
    </submittedName>
</protein>
<evidence type="ECO:0000313" key="1">
    <source>
        <dbReference type="EMBL" id="MBV7391219.1"/>
    </source>
</evidence>
<dbReference type="SFLD" id="SFLDG01129">
    <property type="entry name" value="C1.5:_HAD__Beta-PGM__Phosphata"/>
    <property type="match status" value="1"/>
</dbReference>
<dbReference type="PANTHER" id="PTHR43481:SF4">
    <property type="entry name" value="GLYCEROL-1-PHOSPHATE PHOSPHOHYDROLASE 1-RELATED"/>
    <property type="match status" value="1"/>
</dbReference>
<keyword evidence="2" id="KW-1185">Reference proteome</keyword>
<comment type="caution">
    <text evidence="1">The sequence shown here is derived from an EMBL/GenBank/DDBJ whole genome shotgun (WGS) entry which is preliminary data.</text>
</comment>
<dbReference type="RefSeq" id="WP_218326341.1">
    <property type="nucleotide sequence ID" value="NZ_JAHUZB010000004.1"/>
</dbReference>
<dbReference type="CDD" id="cd07505">
    <property type="entry name" value="HAD_BPGM-like"/>
    <property type="match status" value="1"/>
</dbReference>
<reference evidence="1 2" key="1">
    <citation type="submission" date="2021-06" db="EMBL/GenBank/DDBJ databases">
        <title>Enterococcus alishanensis sp. nov., a novel lactic acid bacterium isolated from fresh coffee beans.</title>
        <authorList>
            <person name="Chen Y.-S."/>
        </authorList>
    </citation>
    <scope>NUCLEOTIDE SEQUENCE [LARGE SCALE GENOMIC DNA]</scope>
    <source>
        <strain evidence="1 2">ALS3</strain>
    </source>
</reference>
<dbReference type="Pfam" id="PF13419">
    <property type="entry name" value="HAD_2"/>
    <property type="match status" value="1"/>
</dbReference>
<evidence type="ECO:0000313" key="2">
    <source>
        <dbReference type="Proteomes" id="UP000774130"/>
    </source>
</evidence>
<dbReference type="InterPro" id="IPR051806">
    <property type="entry name" value="HAD-like_SPP"/>
</dbReference>
<dbReference type="PANTHER" id="PTHR43481">
    <property type="entry name" value="FRUCTOSE-1-PHOSPHATE PHOSPHATASE"/>
    <property type="match status" value="1"/>
</dbReference>
<sequence length="237" mass="27333">MEKVELLIFDMDGLMFETGRLAYRSYLKSAEKYDYEMNHNVYYYLTGRVEEAILNEMGNLYGEEVPYPEWREEMKASKNRVFAAEKRVFKKKGLENLLKYAKDSQRMVAVASSNFLHNIEEYLEIEGVIQYIDFIISGDEVTNGKPDPEIFLKACEKANVSPENAVVLEDSRVGIKAAKAAKIRAFLVEDEITDLPINMGKYKLLMDLSQSLAYEVKPDVSFKDLDEVVDYLKNEKI</sequence>
<name>A0ABS6TE72_9ENTE</name>
<gene>
    <name evidence="1" type="ORF">KUA55_11055</name>
</gene>
<dbReference type="NCBIfam" id="TIGR01509">
    <property type="entry name" value="HAD-SF-IA-v3"/>
    <property type="match status" value="1"/>
</dbReference>
<dbReference type="InterPro" id="IPR006439">
    <property type="entry name" value="HAD-SF_hydro_IA"/>
</dbReference>
<dbReference type="Proteomes" id="UP000774130">
    <property type="component" value="Unassembled WGS sequence"/>
</dbReference>
<accession>A0ABS6TE72</accession>
<dbReference type="SFLD" id="SFLDS00003">
    <property type="entry name" value="Haloacid_Dehalogenase"/>
    <property type="match status" value="1"/>
</dbReference>
<dbReference type="EMBL" id="JAHUZB010000004">
    <property type="protein sequence ID" value="MBV7391219.1"/>
    <property type="molecule type" value="Genomic_DNA"/>
</dbReference>
<dbReference type="InterPro" id="IPR041492">
    <property type="entry name" value="HAD_2"/>
</dbReference>
<organism evidence="1 2">
    <name type="scientific">Enterococcus alishanensis</name>
    <dbReference type="NCBI Taxonomy" id="1303817"/>
    <lineage>
        <taxon>Bacteria</taxon>
        <taxon>Bacillati</taxon>
        <taxon>Bacillota</taxon>
        <taxon>Bacilli</taxon>
        <taxon>Lactobacillales</taxon>
        <taxon>Enterococcaceae</taxon>
        <taxon>Enterococcus</taxon>
    </lineage>
</organism>